<proteinExistence type="predicted"/>
<reference evidence="1 2" key="1">
    <citation type="submission" date="2019-12" db="EMBL/GenBank/DDBJ databases">
        <title>Mucilaginibacter sp. HMF7410 genome sequencing and assembly.</title>
        <authorList>
            <person name="Kang H."/>
            <person name="Cha I."/>
            <person name="Kim H."/>
            <person name="Joh K."/>
        </authorList>
    </citation>
    <scope>NUCLEOTIDE SEQUENCE [LARGE SCALE GENOMIC DNA]</scope>
    <source>
        <strain evidence="1 2">HMF7410</strain>
    </source>
</reference>
<accession>A0A7K1SYN7</accession>
<evidence type="ECO:0000313" key="2">
    <source>
        <dbReference type="Proteomes" id="UP000462014"/>
    </source>
</evidence>
<protein>
    <submittedName>
        <fullName evidence="1">Uncharacterized protein</fullName>
    </submittedName>
</protein>
<organism evidence="1 2">
    <name type="scientific">Mucilaginibacter arboris</name>
    <dbReference type="NCBI Taxonomy" id="2682090"/>
    <lineage>
        <taxon>Bacteria</taxon>
        <taxon>Pseudomonadati</taxon>
        <taxon>Bacteroidota</taxon>
        <taxon>Sphingobacteriia</taxon>
        <taxon>Sphingobacteriales</taxon>
        <taxon>Sphingobacteriaceae</taxon>
        <taxon>Mucilaginibacter</taxon>
    </lineage>
</organism>
<dbReference type="EMBL" id="WPIK01000011">
    <property type="protein sequence ID" value="MVN22421.1"/>
    <property type="molecule type" value="Genomic_DNA"/>
</dbReference>
<dbReference type="Proteomes" id="UP000462014">
    <property type="component" value="Unassembled WGS sequence"/>
</dbReference>
<gene>
    <name evidence="1" type="ORF">GO621_12840</name>
</gene>
<dbReference type="AlphaFoldDB" id="A0A7K1SYN7"/>
<sequence length="69" mass="8028">MDANKGKTFIRMMPNNKRANRKGVKYILNNTYCPGVILTTKVIYKYGKRKKVSSEKKELLTVKQVNFET</sequence>
<comment type="caution">
    <text evidence="1">The sequence shown here is derived from an EMBL/GenBank/DDBJ whole genome shotgun (WGS) entry which is preliminary data.</text>
</comment>
<name>A0A7K1SYN7_9SPHI</name>
<dbReference type="RefSeq" id="WP_157567655.1">
    <property type="nucleotide sequence ID" value="NZ_WPIK01000011.1"/>
</dbReference>
<keyword evidence="2" id="KW-1185">Reference proteome</keyword>
<evidence type="ECO:0000313" key="1">
    <source>
        <dbReference type="EMBL" id="MVN22421.1"/>
    </source>
</evidence>